<feature type="transmembrane region" description="Helical" evidence="6">
    <location>
        <begin position="301"/>
        <end position="321"/>
    </location>
</feature>
<evidence type="ECO:0000256" key="3">
    <source>
        <dbReference type="ARBA" id="ARBA00022692"/>
    </source>
</evidence>
<evidence type="ECO:0000256" key="2">
    <source>
        <dbReference type="ARBA" id="ARBA00022475"/>
    </source>
</evidence>
<evidence type="ECO:0000259" key="7">
    <source>
        <dbReference type="Pfam" id="PF00482"/>
    </source>
</evidence>
<protein>
    <submittedName>
        <fullName evidence="8">Tight adherence protein B</fullName>
    </submittedName>
</protein>
<feature type="domain" description="Type II secretion system protein GspF" evidence="7">
    <location>
        <begin position="162"/>
        <end position="286"/>
    </location>
</feature>
<dbReference type="Pfam" id="PF00482">
    <property type="entry name" value="T2SSF"/>
    <property type="match status" value="1"/>
</dbReference>
<evidence type="ECO:0000256" key="1">
    <source>
        <dbReference type="ARBA" id="ARBA00004651"/>
    </source>
</evidence>
<comment type="subcellular location">
    <subcellularLocation>
        <location evidence="1">Cell membrane</location>
        <topology evidence="1">Multi-pass membrane protein</topology>
    </subcellularLocation>
</comment>
<dbReference type="EMBL" id="JAVDRF010000013">
    <property type="protein sequence ID" value="MDR6539068.1"/>
    <property type="molecule type" value="Genomic_DNA"/>
</dbReference>
<feature type="transmembrane region" description="Helical" evidence="6">
    <location>
        <begin position="102"/>
        <end position="121"/>
    </location>
</feature>
<dbReference type="Proteomes" id="UP001184230">
    <property type="component" value="Unassembled WGS sequence"/>
</dbReference>
<keyword evidence="2" id="KW-1003">Cell membrane</keyword>
<sequence length="329" mass="36190">MQNLTGNSLFMVVVLVFVAVLLLLEGLYLMWKSYKGPEARKLEKRLQALSGSGDATPQAKLLKERMLSDVPALQRLLLRVPRAHALDRLILQSGLDWTVSKLLLGCAALSVAGFAIMMGLAGQAEGFGLMAGAAFALAPLAFLHHRRAKRLKRIEAQLPEALDLVTRALRAGHAFSSGLQMISEEMAEPIASEFRIVHDEVNFGVSLQQALTNLSERIPLTDLRYFVVAVLIQRDSGGNLTEVLSNLSCLIRERLKLLAKVRVLSSEGRLSAWVLGVMPFALAGMMNLVNPEFMSLLWTDPIGIGIIKHMLILMAVGVLILRRIVRIRV</sequence>
<evidence type="ECO:0000256" key="4">
    <source>
        <dbReference type="ARBA" id="ARBA00022989"/>
    </source>
</evidence>
<keyword evidence="5 6" id="KW-0472">Membrane</keyword>
<evidence type="ECO:0000256" key="6">
    <source>
        <dbReference type="SAM" id="Phobius"/>
    </source>
</evidence>
<comment type="caution">
    <text evidence="8">The sequence shown here is derived from an EMBL/GenBank/DDBJ whole genome shotgun (WGS) entry which is preliminary data.</text>
</comment>
<dbReference type="InterPro" id="IPR018076">
    <property type="entry name" value="T2SS_GspF_dom"/>
</dbReference>
<gene>
    <name evidence="8" type="ORF">J2739_004863</name>
</gene>
<keyword evidence="4 6" id="KW-1133">Transmembrane helix</keyword>
<dbReference type="InterPro" id="IPR042094">
    <property type="entry name" value="T2SS_GspF_sf"/>
</dbReference>
<proteinExistence type="predicted"/>
<name>A0ABU1NL40_9BURK</name>
<dbReference type="PANTHER" id="PTHR35007">
    <property type="entry name" value="INTEGRAL MEMBRANE PROTEIN-RELATED"/>
    <property type="match status" value="1"/>
</dbReference>
<organism evidence="8 9">
    <name type="scientific">Variovorax soli</name>
    <dbReference type="NCBI Taxonomy" id="376815"/>
    <lineage>
        <taxon>Bacteria</taxon>
        <taxon>Pseudomonadati</taxon>
        <taxon>Pseudomonadota</taxon>
        <taxon>Betaproteobacteria</taxon>
        <taxon>Burkholderiales</taxon>
        <taxon>Comamonadaceae</taxon>
        <taxon>Variovorax</taxon>
    </lineage>
</organism>
<accession>A0ABU1NL40</accession>
<evidence type="ECO:0000256" key="5">
    <source>
        <dbReference type="ARBA" id="ARBA00023136"/>
    </source>
</evidence>
<keyword evidence="9" id="KW-1185">Reference proteome</keyword>
<keyword evidence="3 6" id="KW-0812">Transmembrane</keyword>
<dbReference type="Gene3D" id="1.20.81.30">
    <property type="entry name" value="Type II secretion system (T2SS), domain F"/>
    <property type="match status" value="1"/>
</dbReference>
<dbReference type="PANTHER" id="PTHR35007:SF1">
    <property type="entry name" value="PILUS ASSEMBLY PROTEIN"/>
    <property type="match status" value="1"/>
</dbReference>
<reference evidence="8 9" key="1">
    <citation type="submission" date="2023-07" db="EMBL/GenBank/DDBJ databases">
        <title>Sorghum-associated microbial communities from plants grown in Nebraska, USA.</title>
        <authorList>
            <person name="Schachtman D."/>
        </authorList>
    </citation>
    <scope>NUCLEOTIDE SEQUENCE [LARGE SCALE GENOMIC DNA]</scope>
    <source>
        <strain evidence="8 9">DS1781</strain>
    </source>
</reference>
<feature type="transmembrane region" description="Helical" evidence="6">
    <location>
        <begin position="270"/>
        <end position="289"/>
    </location>
</feature>
<evidence type="ECO:0000313" key="8">
    <source>
        <dbReference type="EMBL" id="MDR6539068.1"/>
    </source>
</evidence>
<dbReference type="RefSeq" id="WP_309906458.1">
    <property type="nucleotide sequence ID" value="NZ_JAVDRF010000013.1"/>
</dbReference>
<feature type="transmembrane region" description="Helical" evidence="6">
    <location>
        <begin position="127"/>
        <end position="143"/>
    </location>
</feature>
<evidence type="ECO:0000313" key="9">
    <source>
        <dbReference type="Proteomes" id="UP001184230"/>
    </source>
</evidence>
<feature type="transmembrane region" description="Helical" evidence="6">
    <location>
        <begin position="6"/>
        <end position="31"/>
    </location>
</feature>